<evidence type="ECO:0000313" key="10">
    <source>
        <dbReference type="EMBL" id="KAK7096700.1"/>
    </source>
</evidence>
<dbReference type="SUPFAM" id="SSF51011">
    <property type="entry name" value="Glycosyl hydrolase domain"/>
    <property type="match status" value="1"/>
</dbReference>
<comment type="subunit">
    <text evidence="7">Homodimer.</text>
</comment>
<evidence type="ECO:0000256" key="7">
    <source>
        <dbReference type="RuleBase" id="RU361168"/>
    </source>
</evidence>
<dbReference type="AlphaFoldDB" id="A0AAN9B396"/>
<dbReference type="EC" id="3.2.1.-" evidence="7"/>
<dbReference type="GO" id="GO:0005737">
    <property type="term" value="C:cytoplasm"/>
    <property type="evidence" value="ECO:0007669"/>
    <property type="project" value="TreeGrafter"/>
</dbReference>
<dbReference type="GO" id="GO:0016139">
    <property type="term" value="P:glycoside catabolic process"/>
    <property type="evidence" value="ECO:0007669"/>
    <property type="project" value="TreeGrafter"/>
</dbReference>
<feature type="chain" id="PRO_5043053923" description="Alpha-galactosidase" evidence="8">
    <location>
        <begin position="23"/>
        <end position="410"/>
    </location>
</feature>
<reference evidence="10 11" key="1">
    <citation type="submission" date="2024-02" db="EMBL/GenBank/DDBJ databases">
        <title>Chromosome-scale genome assembly of the rough periwinkle Littorina saxatilis.</title>
        <authorList>
            <person name="De Jode A."/>
            <person name="Faria R."/>
            <person name="Formenti G."/>
            <person name="Sims Y."/>
            <person name="Smith T.P."/>
            <person name="Tracey A."/>
            <person name="Wood J.M.D."/>
            <person name="Zagrodzka Z.B."/>
            <person name="Johannesson K."/>
            <person name="Butlin R.K."/>
            <person name="Leder E.H."/>
        </authorList>
    </citation>
    <scope>NUCLEOTIDE SEQUENCE [LARGE SCALE GENOMIC DNA]</scope>
    <source>
        <strain evidence="10">Snail1</strain>
        <tissue evidence="10">Muscle</tissue>
    </source>
</reference>
<proteinExistence type="inferred from homology"/>
<dbReference type="InterPro" id="IPR013780">
    <property type="entry name" value="Glyco_hydro_b"/>
</dbReference>
<protein>
    <recommendedName>
        <fullName evidence="3 7">Alpha-galactosidase</fullName>
        <ecNumber evidence="7">3.2.1.-</ecNumber>
    </recommendedName>
</protein>
<evidence type="ECO:0000256" key="2">
    <source>
        <dbReference type="ARBA" id="ARBA00009743"/>
    </source>
</evidence>
<comment type="similarity">
    <text evidence="2 7">Belongs to the glycosyl hydrolase 27 family.</text>
</comment>
<evidence type="ECO:0000256" key="4">
    <source>
        <dbReference type="ARBA" id="ARBA00022729"/>
    </source>
</evidence>
<keyword evidence="7" id="KW-1015">Disulfide bond</keyword>
<keyword evidence="6 7" id="KW-0326">Glycosidase</keyword>
<dbReference type="Gene3D" id="3.20.20.70">
    <property type="entry name" value="Aldolase class I"/>
    <property type="match status" value="1"/>
</dbReference>
<organism evidence="10 11">
    <name type="scientific">Littorina saxatilis</name>
    <dbReference type="NCBI Taxonomy" id="31220"/>
    <lineage>
        <taxon>Eukaryota</taxon>
        <taxon>Metazoa</taxon>
        <taxon>Spiralia</taxon>
        <taxon>Lophotrochozoa</taxon>
        <taxon>Mollusca</taxon>
        <taxon>Gastropoda</taxon>
        <taxon>Caenogastropoda</taxon>
        <taxon>Littorinimorpha</taxon>
        <taxon>Littorinoidea</taxon>
        <taxon>Littorinidae</taxon>
        <taxon>Littorina</taxon>
    </lineage>
</organism>
<evidence type="ECO:0000313" key="11">
    <source>
        <dbReference type="Proteomes" id="UP001374579"/>
    </source>
</evidence>
<dbReference type="InterPro" id="IPR041233">
    <property type="entry name" value="Melibiase_C"/>
</dbReference>
<dbReference type="GO" id="GO:0009311">
    <property type="term" value="P:oligosaccharide metabolic process"/>
    <property type="evidence" value="ECO:0007669"/>
    <property type="project" value="TreeGrafter"/>
</dbReference>
<evidence type="ECO:0000256" key="8">
    <source>
        <dbReference type="SAM" id="SignalP"/>
    </source>
</evidence>
<dbReference type="Proteomes" id="UP001374579">
    <property type="component" value="Unassembled WGS sequence"/>
</dbReference>
<dbReference type="PRINTS" id="PR00740">
    <property type="entry name" value="GLHYDRLASE27"/>
</dbReference>
<dbReference type="PANTHER" id="PTHR11452:SF14">
    <property type="entry name" value="ALPHA-GALACTOSIDASE A"/>
    <property type="match status" value="1"/>
</dbReference>
<evidence type="ECO:0000256" key="3">
    <source>
        <dbReference type="ARBA" id="ARBA00012755"/>
    </source>
</evidence>
<dbReference type="InterPro" id="IPR013785">
    <property type="entry name" value="Aldolase_TIM"/>
</dbReference>
<keyword evidence="5 7" id="KW-0378">Hydrolase</keyword>
<evidence type="ECO:0000256" key="1">
    <source>
        <dbReference type="ARBA" id="ARBA00001255"/>
    </source>
</evidence>
<feature type="signal peptide" evidence="8">
    <location>
        <begin position="1"/>
        <end position="22"/>
    </location>
</feature>
<gene>
    <name evidence="10" type="ORF">V1264_003774</name>
</gene>
<accession>A0AAN9B396</accession>
<dbReference type="GO" id="GO:0004557">
    <property type="term" value="F:alpha-galactosidase activity"/>
    <property type="evidence" value="ECO:0007669"/>
    <property type="project" value="UniProtKB-EC"/>
</dbReference>
<feature type="domain" description="Alpha galactosidase C-terminal" evidence="9">
    <location>
        <begin position="329"/>
        <end position="405"/>
    </location>
</feature>
<dbReference type="Pfam" id="PF16499">
    <property type="entry name" value="Melibiase_2"/>
    <property type="match status" value="1"/>
</dbReference>
<comment type="catalytic activity">
    <reaction evidence="1">
        <text>Hydrolysis of terminal, non-reducing alpha-D-galactose residues in alpha-D-galactosides, including galactose oligosaccharides, galactomannans and galactolipids.</text>
        <dbReference type="EC" id="3.2.1.22"/>
    </reaction>
</comment>
<dbReference type="Pfam" id="PF17801">
    <property type="entry name" value="Melibiase_C"/>
    <property type="match status" value="1"/>
</dbReference>
<keyword evidence="11" id="KW-1185">Reference proteome</keyword>
<dbReference type="EMBL" id="JBAMIC010000013">
    <property type="protein sequence ID" value="KAK7096700.1"/>
    <property type="molecule type" value="Genomic_DNA"/>
</dbReference>
<sequence>MLVRRLLCSLVGLVLLLGVVLCGPAPLTRPPRGWSSRGVFDCTFDCSRGLDTCLSEVLMRNMADVLAQPEFSKADYNWLLLGNCWSDNIRDPHGNLLANDTRFPGGIQGVAEYAHKKGLYLALYVTVAAAGSPGMPTLHGHIMNDVRTLTSWGVDMIYVDTDMATYPEVNIDFHELGQAIKTSGSDLRVACTWPQFLIHHGIKPNYDEIKNICDVYQSTETMTTSSGWDDVMSVANYYANDTHHVTQASGTREKWNDMGMLLMGEGNLNLKQWQAQMAIWAMYDSAMFVSCDLPSMPTEVKRAMLLPGVVDIDGDTLDQKPGHLVQNEHLHIWHRYVSYGDYVILLLNTSPNVTTTFSESLAHVGLSIYPAYHVRDVINDVDYGQVYVTDAMRVSVWPSSAIMLRCFAQH</sequence>
<dbReference type="Gene3D" id="2.60.40.1180">
    <property type="entry name" value="Golgi alpha-mannosidase II"/>
    <property type="match status" value="1"/>
</dbReference>
<name>A0AAN9B396_9CAEN</name>
<evidence type="ECO:0000256" key="6">
    <source>
        <dbReference type="ARBA" id="ARBA00023295"/>
    </source>
</evidence>
<dbReference type="SUPFAM" id="SSF51445">
    <property type="entry name" value="(Trans)glycosidases"/>
    <property type="match status" value="1"/>
</dbReference>
<dbReference type="InterPro" id="IPR002241">
    <property type="entry name" value="Glyco_hydro_27"/>
</dbReference>
<evidence type="ECO:0000259" key="9">
    <source>
        <dbReference type="Pfam" id="PF17801"/>
    </source>
</evidence>
<dbReference type="PANTHER" id="PTHR11452">
    <property type="entry name" value="ALPHA-GALACTOSIDASE/ALPHA-N-ACETYLGALACTOSAMINIDASE"/>
    <property type="match status" value="1"/>
</dbReference>
<keyword evidence="4 8" id="KW-0732">Signal</keyword>
<comment type="caution">
    <text evidence="10">The sequence shown here is derived from an EMBL/GenBank/DDBJ whole genome shotgun (WGS) entry which is preliminary data.</text>
</comment>
<dbReference type="InterPro" id="IPR017853">
    <property type="entry name" value="GH"/>
</dbReference>
<evidence type="ECO:0000256" key="5">
    <source>
        <dbReference type="ARBA" id="ARBA00022801"/>
    </source>
</evidence>